<dbReference type="PANTHER" id="PTHR43649:SF12">
    <property type="entry name" value="DIACETYLCHITOBIOSE BINDING PROTEIN DASA"/>
    <property type="match status" value="1"/>
</dbReference>
<proteinExistence type="predicted"/>
<name>A0A412AUV7_9FIRM</name>
<feature type="signal peptide" evidence="1">
    <location>
        <begin position="1"/>
        <end position="40"/>
    </location>
</feature>
<keyword evidence="1" id="KW-0732">Signal</keyword>
<dbReference type="Proteomes" id="UP000284751">
    <property type="component" value="Unassembled WGS sequence"/>
</dbReference>
<dbReference type="InterPro" id="IPR006059">
    <property type="entry name" value="SBP"/>
</dbReference>
<dbReference type="PANTHER" id="PTHR43649">
    <property type="entry name" value="ARABINOSE-BINDING PROTEIN-RELATED"/>
    <property type="match status" value="1"/>
</dbReference>
<organism evidence="2 3">
    <name type="scientific">[Clostridium] leptum</name>
    <dbReference type="NCBI Taxonomy" id="1535"/>
    <lineage>
        <taxon>Bacteria</taxon>
        <taxon>Bacillati</taxon>
        <taxon>Bacillota</taxon>
        <taxon>Clostridia</taxon>
        <taxon>Eubacteriales</taxon>
        <taxon>Oscillospiraceae</taxon>
        <taxon>Oscillospiraceae incertae sedis</taxon>
    </lineage>
</organism>
<evidence type="ECO:0000313" key="2">
    <source>
        <dbReference type="EMBL" id="RGQ35882.1"/>
    </source>
</evidence>
<protein>
    <submittedName>
        <fullName evidence="2">Carbohydrate ABC transporter substrate-binding protein</fullName>
    </submittedName>
</protein>
<dbReference type="Gene3D" id="3.40.190.10">
    <property type="entry name" value="Periplasmic binding protein-like II"/>
    <property type="match status" value="1"/>
</dbReference>
<sequence>MSLSQLLLKKLKRWFIMLKKGFWIRSLCVSLALSFSLTLAACDSTSQENPSSGTAGEEQVFENTDPITLQYSFWGDDYTVQQKIKAAELYTVEHPNVSFEYIYCSGVDYQTKMQTWFSSGDAPDIISTAVDIMVPYLDTGSFEDLSDRVKNDGLEKAWMPELVEFFTHDGKLLSAPNQYVTTVLAYNKDLFDQAGVEYPKDDWTEEEFYNTLENLKNGLSDSETYAIHMPYAYPLIFYRRLYGDPGMYDLQTMQMTSKDNLRFQKAFENMARLTIDGYMPYTTASRSAVQGGFELENMR</sequence>
<comment type="caution">
    <text evidence="2">The sequence shown here is derived from an EMBL/GenBank/DDBJ whole genome shotgun (WGS) entry which is preliminary data.</text>
</comment>
<dbReference type="AlphaFoldDB" id="A0A412AUV7"/>
<gene>
    <name evidence="2" type="ORF">DWY99_12070</name>
</gene>
<accession>A0A412AUV7</accession>
<dbReference type="Pfam" id="PF01547">
    <property type="entry name" value="SBP_bac_1"/>
    <property type="match status" value="1"/>
</dbReference>
<evidence type="ECO:0000256" key="1">
    <source>
        <dbReference type="SAM" id="SignalP"/>
    </source>
</evidence>
<dbReference type="SUPFAM" id="SSF53850">
    <property type="entry name" value="Periplasmic binding protein-like II"/>
    <property type="match status" value="1"/>
</dbReference>
<evidence type="ECO:0000313" key="3">
    <source>
        <dbReference type="Proteomes" id="UP000284751"/>
    </source>
</evidence>
<reference evidence="2 3" key="1">
    <citation type="submission" date="2018-08" db="EMBL/GenBank/DDBJ databases">
        <title>A genome reference for cultivated species of the human gut microbiota.</title>
        <authorList>
            <person name="Zou Y."/>
            <person name="Xue W."/>
            <person name="Luo G."/>
        </authorList>
    </citation>
    <scope>NUCLEOTIDE SEQUENCE [LARGE SCALE GENOMIC DNA]</scope>
    <source>
        <strain evidence="2 3">AF28-26</strain>
    </source>
</reference>
<feature type="chain" id="PRO_5038685429" evidence="1">
    <location>
        <begin position="41"/>
        <end position="299"/>
    </location>
</feature>
<dbReference type="EMBL" id="QRTC01000060">
    <property type="protein sequence ID" value="RGQ35882.1"/>
    <property type="molecule type" value="Genomic_DNA"/>
</dbReference>
<dbReference type="InterPro" id="IPR050490">
    <property type="entry name" value="Bact_solute-bd_prot1"/>
</dbReference>